<dbReference type="STRING" id="1926881.BTJ39_23995"/>
<evidence type="ECO:0000313" key="1">
    <source>
        <dbReference type="EMBL" id="OON33549.1"/>
    </source>
</evidence>
<protein>
    <submittedName>
        <fullName evidence="1">Uncharacterized protein</fullName>
    </submittedName>
</protein>
<dbReference type="EMBL" id="MRUL01000046">
    <property type="protein sequence ID" value="OON33549.1"/>
    <property type="molecule type" value="Genomic_DNA"/>
</dbReference>
<sequence length="66" mass="7982">MTRPYDKKSSDAEMDKFEAWFVSYRPDWSRNDILRIPYHKEMGYASSYMQAVWKGWQARSKLKELA</sequence>
<name>A0A1S8Y387_9GAMM</name>
<reference evidence="1 2" key="1">
    <citation type="submission" date="2016-12" db="EMBL/GenBank/DDBJ databases">
        <title>Izhakiella australiana sp. nov. of genus Izhakiella isolated from Australian desert.</title>
        <authorList>
            <person name="Ji M."/>
        </authorList>
    </citation>
    <scope>NUCLEOTIDE SEQUENCE [LARGE SCALE GENOMIC DNA]</scope>
    <source>
        <strain evidence="1 2">D4N98</strain>
    </source>
</reference>
<dbReference type="Proteomes" id="UP000190667">
    <property type="component" value="Unassembled WGS sequence"/>
</dbReference>
<comment type="caution">
    <text evidence="1">The sequence shown here is derived from an EMBL/GenBank/DDBJ whole genome shotgun (WGS) entry which is preliminary data.</text>
</comment>
<evidence type="ECO:0000313" key="2">
    <source>
        <dbReference type="Proteomes" id="UP000190667"/>
    </source>
</evidence>
<proteinExistence type="predicted"/>
<dbReference type="AlphaFoldDB" id="A0A1S8Y387"/>
<accession>A0A1S8Y387</accession>
<gene>
    <name evidence="1" type="ORF">BTJ39_23995</name>
</gene>
<organism evidence="1 2">
    <name type="scientific">Izhakiella australiensis</name>
    <dbReference type="NCBI Taxonomy" id="1926881"/>
    <lineage>
        <taxon>Bacteria</taxon>
        <taxon>Pseudomonadati</taxon>
        <taxon>Pseudomonadota</taxon>
        <taxon>Gammaproteobacteria</taxon>
        <taxon>Enterobacterales</taxon>
        <taxon>Erwiniaceae</taxon>
        <taxon>Izhakiella</taxon>
    </lineage>
</organism>
<keyword evidence="2" id="KW-1185">Reference proteome</keyword>
<dbReference type="PROSITE" id="PS50096">
    <property type="entry name" value="IQ"/>
    <property type="match status" value="1"/>
</dbReference>